<gene>
    <name evidence="1" type="ORF">H6G83_13815</name>
</gene>
<evidence type="ECO:0000313" key="2">
    <source>
        <dbReference type="Proteomes" id="UP000661112"/>
    </source>
</evidence>
<comment type="caution">
    <text evidence="1">The sequence shown here is derived from an EMBL/GenBank/DDBJ whole genome shotgun (WGS) entry which is preliminary data.</text>
</comment>
<dbReference type="EMBL" id="JACJSG010000016">
    <property type="protein sequence ID" value="MBD2501665.1"/>
    <property type="molecule type" value="Genomic_DNA"/>
</dbReference>
<evidence type="ECO:0000313" key="1">
    <source>
        <dbReference type="EMBL" id="MBD2501665.1"/>
    </source>
</evidence>
<dbReference type="RefSeq" id="WP_190472907.1">
    <property type="nucleotide sequence ID" value="NZ_JACJSG010000016.1"/>
</dbReference>
<sequence length="123" mass="14490">MIINIKLDNEENLIGDNASYSLGWIEIVDRAKEIYFFKDKLCMIFITITFLLEHIKTLETQKHLKLEWVGEDYGAVFNLSINSNQLCIEDKNISIFLNFQEFKMAVLESVRQFLKYCLEINIT</sequence>
<dbReference type="Proteomes" id="UP000661112">
    <property type="component" value="Unassembled WGS sequence"/>
</dbReference>
<protein>
    <submittedName>
        <fullName evidence="1">Uncharacterized protein</fullName>
    </submittedName>
</protein>
<keyword evidence="2" id="KW-1185">Reference proteome</keyword>
<accession>A0ABR8D5S8</accession>
<name>A0ABR8D5S8_9NOST</name>
<reference evidence="1 2" key="1">
    <citation type="journal article" date="2020" name="ISME J.">
        <title>Comparative genomics reveals insights into cyanobacterial evolution and habitat adaptation.</title>
        <authorList>
            <person name="Chen M.Y."/>
            <person name="Teng W.K."/>
            <person name="Zhao L."/>
            <person name="Hu C.X."/>
            <person name="Zhou Y.K."/>
            <person name="Han B.P."/>
            <person name="Song L.R."/>
            <person name="Shu W.S."/>
        </authorList>
    </citation>
    <scope>NUCLEOTIDE SEQUENCE [LARGE SCALE GENOMIC DNA]</scope>
    <source>
        <strain evidence="1 2">FACHB-119</strain>
    </source>
</reference>
<proteinExistence type="predicted"/>
<organism evidence="1 2">
    <name type="scientific">Anabaena azotica FACHB-119</name>
    <dbReference type="NCBI Taxonomy" id="947527"/>
    <lineage>
        <taxon>Bacteria</taxon>
        <taxon>Bacillati</taxon>
        <taxon>Cyanobacteriota</taxon>
        <taxon>Cyanophyceae</taxon>
        <taxon>Nostocales</taxon>
        <taxon>Nostocaceae</taxon>
        <taxon>Anabaena</taxon>
        <taxon>Anabaena azotica</taxon>
    </lineage>
</organism>